<keyword evidence="2" id="KW-1185">Reference proteome</keyword>
<protein>
    <submittedName>
        <fullName evidence="1">Uncharacterized protein</fullName>
    </submittedName>
</protein>
<dbReference type="Proteomes" id="UP000683925">
    <property type="component" value="Unassembled WGS sequence"/>
</dbReference>
<evidence type="ECO:0000313" key="1">
    <source>
        <dbReference type="EMBL" id="CAD8170072.1"/>
    </source>
</evidence>
<comment type="caution">
    <text evidence="1">The sequence shown here is derived from an EMBL/GenBank/DDBJ whole genome shotgun (WGS) entry which is preliminary data.</text>
</comment>
<proteinExistence type="predicted"/>
<evidence type="ECO:0000313" key="2">
    <source>
        <dbReference type="Proteomes" id="UP000683925"/>
    </source>
</evidence>
<dbReference type="AlphaFoldDB" id="A0A8S1V2D4"/>
<dbReference type="EMBL" id="CAJJDP010000054">
    <property type="protein sequence ID" value="CAD8170072.1"/>
    <property type="molecule type" value="Genomic_DNA"/>
</dbReference>
<sequence>MTCTQYSAFKVCSGNPIIKTLEVANLITPYECADGQGANSVEDCNIDLKQISIVGLFYLATKIYYSL</sequence>
<accession>A0A8S1V2D4</accession>
<reference evidence="1" key="1">
    <citation type="submission" date="2021-01" db="EMBL/GenBank/DDBJ databases">
        <authorList>
            <consortium name="Genoscope - CEA"/>
            <person name="William W."/>
        </authorList>
    </citation>
    <scope>NUCLEOTIDE SEQUENCE</scope>
</reference>
<name>A0A8S1V2D4_PAROT</name>
<organism evidence="1 2">
    <name type="scientific">Paramecium octaurelia</name>
    <dbReference type="NCBI Taxonomy" id="43137"/>
    <lineage>
        <taxon>Eukaryota</taxon>
        <taxon>Sar</taxon>
        <taxon>Alveolata</taxon>
        <taxon>Ciliophora</taxon>
        <taxon>Intramacronucleata</taxon>
        <taxon>Oligohymenophorea</taxon>
        <taxon>Peniculida</taxon>
        <taxon>Parameciidae</taxon>
        <taxon>Paramecium</taxon>
    </lineage>
</organism>
<gene>
    <name evidence="1" type="ORF">POCTA_138.1.T0540282</name>
</gene>